<name>A0ABR3XWL1_9EURO</name>
<dbReference type="PANTHER" id="PTHR11802:SF64">
    <property type="entry name" value="CARBOXYPEPTIDASE"/>
    <property type="match status" value="1"/>
</dbReference>
<feature type="compositionally biased region" description="Basic residues" evidence="6">
    <location>
        <begin position="595"/>
        <end position="606"/>
    </location>
</feature>
<feature type="region of interest" description="Disordered" evidence="6">
    <location>
        <begin position="579"/>
        <end position="612"/>
    </location>
</feature>
<evidence type="ECO:0000313" key="9">
    <source>
        <dbReference type="Proteomes" id="UP001583193"/>
    </source>
</evidence>
<keyword evidence="9" id="KW-1185">Reference proteome</keyword>
<comment type="similarity">
    <text evidence="1">Belongs to the peptidase S10 family.</text>
</comment>
<evidence type="ECO:0000313" key="8">
    <source>
        <dbReference type="EMBL" id="KAL1880403.1"/>
    </source>
</evidence>
<sequence length="612" mass="67068">MATPTMRRPLSTLLLGAALLPAAYAQFVAPPTDLTATKGYLDIPVRYKQVPNGVCETDPKVKSFSGYVDVEENEHIFFWFFEARNEEPEKAPLTVWINGGPGSSSMIGLFQENGPCGIDSNGTVYNNPYSWSNASNMLYIDQPTQTGFSYSIPVPGYVDSDSGDIITLPNNTCPDYAKDSSCGTYSYPNVTLTANSTDAAAPNFYRALQGFMGAFPQYSREKFHFTTESYGGHYGPVFNEYIEQQNQHLAPGAKEIKLESVMIGNGWYDPIIQYQAYYNFTVSNPSMTCLLNLYLGPQTSDEPSILIPPQVFPGNTYDYLPYNASVSSLLYNNLYGPGNCLDQLLDCAARGTNEICSTADTFCANHVESIYDDYLNRDEYDFRELMPDPFPYEFYVDYLNTPAVQTAIGAYVNFTESSNAVGLAFSSTGDDGRRANTTQDVAALLAQDIAVVMYAGDADYNCNWLGGEAVAAEVHAPGFADAGYTNISTSDGVVHGQVRQAGKFAFVRVYESGHEVPFYQPELALTMFNRVISGRDVATGKHSVVSSGSGYRTIGPEKSTYREGNGTVQWKVLNADTTYNTTLNGPNPTPAASSKGKKKVQKRRFKPVAGRV</sequence>
<dbReference type="EMBL" id="JAVDPF010000009">
    <property type="protein sequence ID" value="KAL1880403.1"/>
    <property type="molecule type" value="Genomic_DNA"/>
</dbReference>
<evidence type="ECO:0000256" key="3">
    <source>
        <dbReference type="ARBA" id="ARBA00022670"/>
    </source>
</evidence>
<keyword evidence="5" id="KW-0325">Glycoprotein</keyword>
<evidence type="ECO:0000256" key="6">
    <source>
        <dbReference type="SAM" id="MobiDB-lite"/>
    </source>
</evidence>
<comment type="caution">
    <text evidence="8">The sequence shown here is derived from an EMBL/GenBank/DDBJ whole genome shotgun (WGS) entry which is preliminary data.</text>
</comment>
<evidence type="ECO:0000256" key="7">
    <source>
        <dbReference type="SAM" id="SignalP"/>
    </source>
</evidence>
<protein>
    <recommendedName>
        <fullName evidence="10">Serine carboxypeptidase</fullName>
    </recommendedName>
</protein>
<accession>A0ABR3XWL1</accession>
<evidence type="ECO:0000256" key="5">
    <source>
        <dbReference type="ARBA" id="ARBA00023180"/>
    </source>
</evidence>
<dbReference type="PANTHER" id="PTHR11802">
    <property type="entry name" value="SERINE PROTEASE FAMILY S10 SERINE CARBOXYPEPTIDASE"/>
    <property type="match status" value="1"/>
</dbReference>
<dbReference type="PRINTS" id="PR00724">
    <property type="entry name" value="CRBOXYPTASEC"/>
</dbReference>
<dbReference type="Gene3D" id="1.10.287.410">
    <property type="match status" value="2"/>
</dbReference>
<dbReference type="Proteomes" id="UP001583193">
    <property type="component" value="Unassembled WGS sequence"/>
</dbReference>
<dbReference type="Gene3D" id="3.40.50.1820">
    <property type="entry name" value="alpha/beta hydrolase"/>
    <property type="match status" value="3"/>
</dbReference>
<reference evidence="8 9" key="1">
    <citation type="journal article" date="2024" name="IMA Fungus">
        <title>IMA Genome - F19 : A genome assembly and annotation guide to empower mycologists, including annotated draft genome sequences of Ceratocystis pirilliformis, Diaporthe australafricana, Fusarium ophioides, Paecilomyces lecythidis, and Sporothrix stenoceras.</title>
        <authorList>
            <person name="Aylward J."/>
            <person name="Wilson A.M."/>
            <person name="Visagie C.M."/>
            <person name="Spraker J."/>
            <person name="Barnes I."/>
            <person name="Buitendag C."/>
            <person name="Ceriani C."/>
            <person name="Del Mar Angel L."/>
            <person name="du Plessis D."/>
            <person name="Fuchs T."/>
            <person name="Gasser K."/>
            <person name="Kramer D."/>
            <person name="Li W."/>
            <person name="Munsamy K."/>
            <person name="Piso A."/>
            <person name="Price J.L."/>
            <person name="Sonnekus B."/>
            <person name="Thomas C."/>
            <person name="van der Nest A."/>
            <person name="van Dijk A."/>
            <person name="van Heerden A."/>
            <person name="van Vuuren N."/>
            <person name="Yilmaz N."/>
            <person name="Duong T.A."/>
            <person name="van der Merwe N.A."/>
            <person name="Wingfield M.J."/>
            <person name="Wingfield B.D."/>
        </authorList>
    </citation>
    <scope>NUCLEOTIDE SEQUENCE [LARGE SCALE GENOMIC DNA]</scope>
    <source>
        <strain evidence="8 9">CMW 18167</strain>
    </source>
</reference>
<evidence type="ECO:0000256" key="2">
    <source>
        <dbReference type="ARBA" id="ARBA00022645"/>
    </source>
</evidence>
<gene>
    <name evidence="8" type="ORF">Plec18167_003807</name>
</gene>
<evidence type="ECO:0000256" key="1">
    <source>
        <dbReference type="ARBA" id="ARBA00009431"/>
    </source>
</evidence>
<feature type="signal peptide" evidence="7">
    <location>
        <begin position="1"/>
        <end position="25"/>
    </location>
</feature>
<keyword evidence="7" id="KW-0732">Signal</keyword>
<dbReference type="InterPro" id="IPR029058">
    <property type="entry name" value="AB_hydrolase_fold"/>
</dbReference>
<organism evidence="8 9">
    <name type="scientific">Paecilomyces lecythidis</name>
    <dbReference type="NCBI Taxonomy" id="3004212"/>
    <lineage>
        <taxon>Eukaryota</taxon>
        <taxon>Fungi</taxon>
        <taxon>Dikarya</taxon>
        <taxon>Ascomycota</taxon>
        <taxon>Pezizomycotina</taxon>
        <taxon>Eurotiomycetes</taxon>
        <taxon>Eurotiomycetidae</taxon>
        <taxon>Eurotiales</taxon>
        <taxon>Thermoascaceae</taxon>
        <taxon>Paecilomyces</taxon>
    </lineage>
</organism>
<keyword evidence="2" id="KW-0121">Carboxypeptidase</keyword>
<keyword evidence="4" id="KW-0378">Hydrolase</keyword>
<feature type="chain" id="PRO_5045951050" description="Serine carboxypeptidase" evidence="7">
    <location>
        <begin position="26"/>
        <end position="612"/>
    </location>
</feature>
<dbReference type="SUPFAM" id="SSF53474">
    <property type="entry name" value="alpha/beta-Hydrolases"/>
    <property type="match status" value="1"/>
</dbReference>
<keyword evidence="3" id="KW-0645">Protease</keyword>
<proteinExistence type="inferred from homology"/>
<feature type="compositionally biased region" description="Polar residues" evidence="6">
    <location>
        <begin position="579"/>
        <end position="592"/>
    </location>
</feature>
<dbReference type="InterPro" id="IPR001563">
    <property type="entry name" value="Peptidase_S10"/>
</dbReference>
<evidence type="ECO:0008006" key="10">
    <source>
        <dbReference type="Google" id="ProtNLM"/>
    </source>
</evidence>
<dbReference type="Pfam" id="PF00450">
    <property type="entry name" value="Peptidase_S10"/>
    <property type="match status" value="1"/>
</dbReference>
<evidence type="ECO:0000256" key="4">
    <source>
        <dbReference type="ARBA" id="ARBA00022801"/>
    </source>
</evidence>